<dbReference type="Proteomes" id="UP000011747">
    <property type="component" value="Unassembled WGS sequence"/>
</dbReference>
<dbReference type="InterPro" id="IPR009027">
    <property type="entry name" value="Ribosomal_bL9/RNase_H1_N"/>
</dbReference>
<dbReference type="Gene3D" id="3.40.960.10">
    <property type="entry name" value="VSR Endonuclease"/>
    <property type="match status" value="1"/>
</dbReference>
<dbReference type="Pfam" id="PF00075">
    <property type="entry name" value="RNase_H"/>
    <property type="match status" value="1"/>
</dbReference>
<dbReference type="Pfam" id="PF04480">
    <property type="entry name" value="DUF559"/>
    <property type="match status" value="1"/>
</dbReference>
<proteinExistence type="predicted"/>
<dbReference type="InterPro" id="IPR011335">
    <property type="entry name" value="Restrct_endonuc-II-like"/>
</dbReference>
<dbReference type="CDD" id="cd13935">
    <property type="entry name" value="RNase_H_bacteria_like"/>
    <property type="match status" value="1"/>
</dbReference>
<dbReference type="PROSITE" id="PS50879">
    <property type="entry name" value="RNASE_H_1"/>
    <property type="match status" value="1"/>
</dbReference>
<dbReference type="GO" id="GO:0004523">
    <property type="term" value="F:RNA-DNA hybrid ribonuclease activity"/>
    <property type="evidence" value="ECO:0007669"/>
    <property type="project" value="InterPro"/>
</dbReference>
<dbReference type="InterPro" id="IPR037056">
    <property type="entry name" value="RNase_H1_N_sf"/>
</dbReference>
<comment type="caution">
    <text evidence="2">The sequence shown here is derived from an EMBL/GenBank/DDBJ whole genome shotgun (WGS) entry which is preliminary data.</text>
</comment>
<reference evidence="2 3" key="1">
    <citation type="submission" date="2011-09" db="EMBL/GenBank/DDBJ databases">
        <title>The Genome Sequence of Bacillus smithii 7_3_47FAA.</title>
        <authorList>
            <consortium name="The Broad Institute Genome Sequencing Platform"/>
            <person name="Earl A."/>
            <person name="Ward D."/>
            <person name="Feldgarden M."/>
            <person name="Gevers D."/>
            <person name="Daigneault M."/>
            <person name="Strauss J."/>
            <person name="Allen-Vercoe E."/>
            <person name="Young S.K."/>
            <person name="Zeng Q."/>
            <person name="Gargeya S."/>
            <person name="Fitzgerald M."/>
            <person name="Haas B."/>
            <person name="Abouelleil A."/>
            <person name="Alvarado L."/>
            <person name="Arachchi H.M."/>
            <person name="Berlin A."/>
            <person name="Brown A."/>
            <person name="Chapman S.B."/>
            <person name="Chen Z."/>
            <person name="Dunbar C."/>
            <person name="Freedman E."/>
            <person name="Gearin G."/>
            <person name="Goldberg J."/>
            <person name="Griggs A."/>
            <person name="Gujja S."/>
            <person name="Heiman D."/>
            <person name="Howarth C."/>
            <person name="Larson L."/>
            <person name="Lui A."/>
            <person name="MacDonald P.J.P."/>
            <person name="Montmayeur A."/>
            <person name="Murphy C."/>
            <person name="Neiman D."/>
            <person name="Pearson M."/>
            <person name="Priest M."/>
            <person name="Roberts A."/>
            <person name="Saif S."/>
            <person name="Shea T."/>
            <person name="Shenoy N."/>
            <person name="Sisk P."/>
            <person name="Stolte C."/>
            <person name="Sykes S."/>
            <person name="Wortman J."/>
            <person name="Nusbaum C."/>
            <person name="Birren B."/>
        </authorList>
    </citation>
    <scope>NUCLEOTIDE SEQUENCE [LARGE SCALE GENOMIC DNA]</scope>
    <source>
        <strain evidence="2 3">7_3_47FAA</strain>
    </source>
</reference>
<dbReference type="InterPro" id="IPR012337">
    <property type="entry name" value="RNaseH-like_sf"/>
</dbReference>
<feature type="domain" description="RNase H type-1" evidence="1">
    <location>
        <begin position="571"/>
        <end position="704"/>
    </location>
</feature>
<dbReference type="PATRIC" id="fig|665952.3.peg.616"/>
<dbReference type="HOGENOM" id="CLU_391646_0_0_9"/>
<keyword evidence="3" id="KW-1185">Reference proteome</keyword>
<evidence type="ECO:0000313" key="2">
    <source>
        <dbReference type="EMBL" id="EHL79201.1"/>
    </source>
</evidence>
<dbReference type="InterPro" id="IPR002156">
    <property type="entry name" value="RNaseH_domain"/>
</dbReference>
<name>G9QI40_9BACI</name>
<organism evidence="2 3">
    <name type="scientific">Bacillus smithii 7_3_47FAA</name>
    <dbReference type="NCBI Taxonomy" id="665952"/>
    <lineage>
        <taxon>Bacteria</taxon>
        <taxon>Bacillati</taxon>
        <taxon>Bacillota</taxon>
        <taxon>Bacilli</taxon>
        <taxon>Bacillales</taxon>
        <taxon>Bacillaceae</taxon>
        <taxon>Bacillus</taxon>
    </lineage>
</organism>
<dbReference type="Gene3D" id="3.40.970.10">
    <property type="entry name" value="Ribonuclease H1, N-terminal domain"/>
    <property type="match status" value="1"/>
</dbReference>
<dbReference type="Gene3D" id="3.30.420.10">
    <property type="entry name" value="Ribonuclease H-like superfamily/Ribonuclease H"/>
    <property type="match status" value="1"/>
</dbReference>
<dbReference type="InterPro" id="IPR036397">
    <property type="entry name" value="RNaseH_sf"/>
</dbReference>
<dbReference type="SUPFAM" id="SSF52980">
    <property type="entry name" value="Restriction endonuclease-like"/>
    <property type="match status" value="1"/>
</dbReference>
<dbReference type="SUPFAM" id="SSF55658">
    <property type="entry name" value="L9 N-domain-like"/>
    <property type="match status" value="1"/>
</dbReference>
<gene>
    <name evidence="2" type="ORF">HMPREF1015_01404</name>
</gene>
<evidence type="ECO:0000259" key="1">
    <source>
        <dbReference type="PROSITE" id="PS50879"/>
    </source>
</evidence>
<dbReference type="Pfam" id="PF01693">
    <property type="entry name" value="Cauli_VI"/>
    <property type="match status" value="1"/>
</dbReference>
<protein>
    <recommendedName>
        <fullName evidence="1">RNase H type-1 domain-containing protein</fullName>
    </recommendedName>
</protein>
<accession>G9QI40</accession>
<dbReference type="SUPFAM" id="SSF53098">
    <property type="entry name" value="Ribonuclease H-like"/>
    <property type="match status" value="1"/>
</dbReference>
<dbReference type="GO" id="GO:0003676">
    <property type="term" value="F:nucleic acid binding"/>
    <property type="evidence" value="ECO:0007669"/>
    <property type="project" value="InterPro"/>
</dbReference>
<dbReference type="EMBL" id="ACWF01000027">
    <property type="protein sequence ID" value="EHL79201.1"/>
    <property type="molecule type" value="Genomic_DNA"/>
</dbReference>
<dbReference type="AlphaFoldDB" id="G9QI40"/>
<sequence length="704" mass="82083">MAKKRRRTSKTLVKTGVVFMKNFEIGTFLKEISEVIEEQKSVHHNKAKNRIDDIYKFRSSLIDRIIQLSEGYGLLVIRNEIVYYHNEQHTIDIALYNDDDCVLAIEITSSRLKRAIMNLLHHCSLYRLLITYYREASFCKNLLLRYDEQRKITLLHIKNLKYDTPEINKIPSKLGIKNVNSPLEVKIENALKEYGIKFESQYAVYQKMGSRNSWIPKYIIDFVIYGEHCKIAVECDGLRYHLTDQAKVYDTERDLWLLKNGFDEVIRLPGDKIKENLSECMNMIRSKISAWDQFYEMRNRKAKILNTNLDVSCIGDYVQIVLRELLPVFHNITLKKKETTKEKIKQFVNTIFMAGYSPNIQTFYYQLPQLSELITKGNVHCAFVGYNIPFVLYYVESLSQCQIPSWLRNEKRVVKLIIYKRKYQKRLAIGRNTRSYVLINGSNGIVEDSDIVNNVILKQGTKPIKKENTETLRSVHTKESQLTPEVQGSGMMEKKKTKYYVVWIGKQTGIFSSWDECKQYVLGVASAKYKSFSSIEEAKQAYHDGWTKYYRTAEKAKTSQQISLNLNKDMTYIEESICVDAACSGNPGQMEYKGVYTKTGKVLFHFGPILGTNNVGEFLAIVHALAFLKQYGKDYPIYSDSLTAIKWVKTKKVNTALIRNKDTERVWRLIERAKQWLKKNDYNNPILKWETDIWGEIKADFGRK</sequence>
<evidence type="ECO:0000313" key="3">
    <source>
        <dbReference type="Proteomes" id="UP000011747"/>
    </source>
</evidence>
<dbReference type="InterPro" id="IPR011320">
    <property type="entry name" value="RNase_H1_N"/>
</dbReference>
<dbReference type="InterPro" id="IPR007569">
    <property type="entry name" value="DUF559"/>
</dbReference>